<sequence>MRIRAVTVFSCPTEEEIRRAGALARAAQEALAAAGYEVQTLRLALPPPEPSEAPEAFLARARAQEALAQEAGFDYLSVGPVGPLAPHIPRLLAETRSVFAALALSRGADARAAARVIRENAAIPPDGFANLRFAALAGVPPLCPFFPAAYHDGGPMALALATEAADLAVEAARAAQDPPAACAMIQARVEAIGRQLGALLRPIAAAFGARFAGVDFSLAPFPEPERSIGMAIEALSGVPFGASGTLAAVAGLAAALHAADFPRTGFCGVMLPVLEDAVLARRAAEGTFGLPHLLLYSAVCGTGLDTVPLPGSTPEGALIRILEDLRALSERLRKPLTARLMPIPGREPGDPVRFDFAYLAPSAVLTVPDPGMC</sequence>
<dbReference type="AlphaFoldDB" id="A0A212QSA9"/>
<keyword evidence="2" id="KW-1185">Reference proteome</keyword>
<protein>
    <recommendedName>
        <fullName evidence="3">DUF711 family protein</fullName>
    </recommendedName>
</protein>
<dbReference type="EMBL" id="FYEK01000022">
    <property type="protein sequence ID" value="SNB62462.1"/>
    <property type="molecule type" value="Genomic_DNA"/>
</dbReference>
<dbReference type="RefSeq" id="WP_088570795.1">
    <property type="nucleotide sequence ID" value="NZ_FYEK01000022.1"/>
</dbReference>
<name>A0A212QSA9_9CHLR</name>
<accession>A0A212QSA9</accession>
<dbReference type="PANTHER" id="PTHR37560">
    <property type="entry name" value="UPF0210 PROTEIN SPR0218"/>
    <property type="match status" value="1"/>
</dbReference>
<evidence type="ECO:0008006" key="3">
    <source>
        <dbReference type="Google" id="ProtNLM"/>
    </source>
</evidence>
<evidence type="ECO:0000313" key="1">
    <source>
        <dbReference type="EMBL" id="SNB62462.1"/>
    </source>
</evidence>
<dbReference type="Proteomes" id="UP000197025">
    <property type="component" value="Unassembled WGS sequence"/>
</dbReference>
<dbReference type="Gene3D" id="3.20.70.20">
    <property type="match status" value="1"/>
</dbReference>
<organism evidence="1 2">
    <name type="scientific">Thermoflexus hugenholtzii JAD2</name>
    <dbReference type="NCBI Taxonomy" id="877466"/>
    <lineage>
        <taxon>Bacteria</taxon>
        <taxon>Bacillati</taxon>
        <taxon>Chloroflexota</taxon>
        <taxon>Thermoflexia</taxon>
        <taxon>Thermoflexales</taxon>
        <taxon>Thermoflexaceae</taxon>
        <taxon>Thermoflexus</taxon>
    </lineage>
</organism>
<dbReference type="Pfam" id="PF05167">
    <property type="entry name" value="DUF711"/>
    <property type="match status" value="1"/>
</dbReference>
<reference evidence="2" key="1">
    <citation type="submission" date="2017-06" db="EMBL/GenBank/DDBJ databases">
        <authorList>
            <person name="Varghese N."/>
            <person name="Submissions S."/>
        </authorList>
    </citation>
    <scope>NUCLEOTIDE SEQUENCE [LARGE SCALE GENOMIC DNA]</scope>
    <source>
        <strain evidence="2">JAD2</strain>
    </source>
</reference>
<proteinExistence type="predicted"/>
<dbReference type="InParanoid" id="A0A212QSA9"/>
<evidence type="ECO:0000313" key="2">
    <source>
        <dbReference type="Proteomes" id="UP000197025"/>
    </source>
</evidence>
<dbReference type="InterPro" id="IPR007841">
    <property type="entry name" value="UPF0210"/>
</dbReference>
<dbReference type="PANTHER" id="PTHR37560:SF2">
    <property type="entry name" value="DUF711 DOMAIN-CONTAINING PROTEIN"/>
    <property type="match status" value="1"/>
</dbReference>
<dbReference type="OrthoDB" id="9763001at2"/>
<dbReference type="SUPFAM" id="SSF51998">
    <property type="entry name" value="PFL-like glycyl radical enzymes"/>
    <property type="match status" value="1"/>
</dbReference>
<gene>
    <name evidence="1" type="ORF">SAMN02746019_00005240</name>
</gene>